<dbReference type="STRING" id="1798683.A3C90_04825"/>
<dbReference type="PANTHER" id="PTHR34477:SF5">
    <property type="entry name" value="BSL5627 PROTEIN"/>
    <property type="match status" value="1"/>
</dbReference>
<dbReference type="Gene3D" id="3.40.1440.10">
    <property type="entry name" value="GIY-YIG endonuclease"/>
    <property type="match status" value="1"/>
</dbReference>
<gene>
    <name evidence="4" type="ORF">A3C90_04825</name>
</gene>
<feature type="transmembrane region" description="Helical" evidence="2">
    <location>
        <begin position="6"/>
        <end position="26"/>
    </location>
</feature>
<sequence length="99" mass="12255">MRRYTYYIYILASPSGTLYIGVTNHLRRRVWQHKMKLIEGFTKKYNCTRLVYYEEFHDINEAIRREKQLKNWSRKKKEILIAQMNSEWIDIAQDIWPVR</sequence>
<feature type="domain" description="GIY-YIG" evidence="3">
    <location>
        <begin position="4"/>
        <end position="79"/>
    </location>
</feature>
<dbReference type="EMBL" id="MFQE01000064">
    <property type="protein sequence ID" value="OGH69762.1"/>
    <property type="molecule type" value="Genomic_DNA"/>
</dbReference>
<comment type="caution">
    <text evidence="4">The sequence shown here is derived from an EMBL/GenBank/DDBJ whole genome shotgun (WGS) entry which is preliminary data.</text>
</comment>
<comment type="similarity">
    <text evidence="1">Belongs to the UPF0213 family.</text>
</comment>
<dbReference type="AlphaFoldDB" id="A0A1F6MDM8"/>
<keyword evidence="2" id="KW-0812">Transmembrane</keyword>
<dbReference type="Pfam" id="PF01541">
    <property type="entry name" value="GIY-YIG"/>
    <property type="match status" value="1"/>
</dbReference>
<evidence type="ECO:0000256" key="2">
    <source>
        <dbReference type="SAM" id="Phobius"/>
    </source>
</evidence>
<dbReference type="InterPro" id="IPR000305">
    <property type="entry name" value="GIY-YIG_endonuc"/>
</dbReference>
<dbReference type="SMART" id="SM00465">
    <property type="entry name" value="GIYc"/>
    <property type="match status" value="1"/>
</dbReference>
<keyword evidence="2" id="KW-0472">Membrane</keyword>
<accession>A0A1F6MDM8</accession>
<reference evidence="4 5" key="1">
    <citation type="journal article" date="2016" name="Nat. Commun.">
        <title>Thousands of microbial genomes shed light on interconnected biogeochemical processes in an aquifer system.</title>
        <authorList>
            <person name="Anantharaman K."/>
            <person name="Brown C.T."/>
            <person name="Hug L.A."/>
            <person name="Sharon I."/>
            <person name="Castelle C.J."/>
            <person name="Probst A.J."/>
            <person name="Thomas B.C."/>
            <person name="Singh A."/>
            <person name="Wilkins M.J."/>
            <person name="Karaoz U."/>
            <person name="Brodie E.L."/>
            <person name="Williams K.H."/>
            <person name="Hubbard S.S."/>
            <person name="Banfield J.F."/>
        </authorList>
    </citation>
    <scope>NUCLEOTIDE SEQUENCE [LARGE SCALE GENOMIC DNA]</scope>
</reference>
<keyword evidence="2" id="KW-1133">Transmembrane helix</keyword>
<dbReference type="SUPFAM" id="SSF82771">
    <property type="entry name" value="GIY-YIG endonuclease"/>
    <property type="match status" value="1"/>
</dbReference>
<evidence type="ECO:0000313" key="4">
    <source>
        <dbReference type="EMBL" id="OGH69762.1"/>
    </source>
</evidence>
<dbReference type="Proteomes" id="UP000177457">
    <property type="component" value="Unassembled WGS sequence"/>
</dbReference>
<evidence type="ECO:0000256" key="1">
    <source>
        <dbReference type="ARBA" id="ARBA00007435"/>
    </source>
</evidence>
<proteinExistence type="inferred from homology"/>
<organism evidence="4 5">
    <name type="scientific">Candidatus Magasanikbacteria bacterium RIFCSPHIGHO2_02_FULL_51_14</name>
    <dbReference type="NCBI Taxonomy" id="1798683"/>
    <lineage>
        <taxon>Bacteria</taxon>
        <taxon>Candidatus Magasanikiibacteriota</taxon>
    </lineage>
</organism>
<dbReference type="PANTHER" id="PTHR34477">
    <property type="entry name" value="UPF0213 PROTEIN YHBQ"/>
    <property type="match status" value="1"/>
</dbReference>
<dbReference type="PROSITE" id="PS50164">
    <property type="entry name" value="GIY_YIG"/>
    <property type="match status" value="1"/>
</dbReference>
<name>A0A1F6MDM8_9BACT</name>
<evidence type="ECO:0000259" key="3">
    <source>
        <dbReference type="PROSITE" id="PS50164"/>
    </source>
</evidence>
<evidence type="ECO:0000313" key="5">
    <source>
        <dbReference type="Proteomes" id="UP000177457"/>
    </source>
</evidence>
<dbReference type="InterPro" id="IPR035901">
    <property type="entry name" value="GIY-YIG_endonuc_sf"/>
</dbReference>
<protein>
    <recommendedName>
        <fullName evidence="3">GIY-YIG domain-containing protein</fullName>
    </recommendedName>
</protein>
<dbReference type="CDD" id="cd10448">
    <property type="entry name" value="GIY-YIG_unchar_3"/>
    <property type="match status" value="1"/>
</dbReference>
<dbReference type="InterPro" id="IPR050190">
    <property type="entry name" value="UPF0213_domain"/>
</dbReference>